<accession>A0A6A5YG73</accession>
<name>A0A6A5YG73_9PLEO</name>
<evidence type="ECO:0000313" key="3">
    <source>
        <dbReference type="Proteomes" id="UP000799770"/>
    </source>
</evidence>
<keyword evidence="3" id="KW-1185">Reference proteome</keyword>
<evidence type="ECO:0000313" key="2">
    <source>
        <dbReference type="EMBL" id="KAF2105307.1"/>
    </source>
</evidence>
<dbReference type="EMBL" id="ML977384">
    <property type="protein sequence ID" value="KAF2105307.1"/>
    <property type="molecule type" value="Genomic_DNA"/>
</dbReference>
<proteinExistence type="predicted"/>
<keyword evidence="1" id="KW-1133">Transmembrane helix</keyword>
<dbReference type="AlphaFoldDB" id="A0A6A5YG73"/>
<reference evidence="2" key="1">
    <citation type="journal article" date="2020" name="Stud. Mycol.">
        <title>101 Dothideomycetes genomes: a test case for predicting lifestyles and emergence of pathogens.</title>
        <authorList>
            <person name="Haridas S."/>
            <person name="Albert R."/>
            <person name="Binder M."/>
            <person name="Bloem J."/>
            <person name="Labutti K."/>
            <person name="Salamov A."/>
            <person name="Andreopoulos B."/>
            <person name="Baker S."/>
            <person name="Barry K."/>
            <person name="Bills G."/>
            <person name="Bluhm B."/>
            <person name="Cannon C."/>
            <person name="Castanera R."/>
            <person name="Culley D."/>
            <person name="Daum C."/>
            <person name="Ezra D."/>
            <person name="Gonzalez J."/>
            <person name="Henrissat B."/>
            <person name="Kuo A."/>
            <person name="Liang C."/>
            <person name="Lipzen A."/>
            <person name="Lutzoni F."/>
            <person name="Magnuson J."/>
            <person name="Mondo S."/>
            <person name="Nolan M."/>
            <person name="Ohm R."/>
            <person name="Pangilinan J."/>
            <person name="Park H.-J."/>
            <person name="Ramirez L."/>
            <person name="Alfaro M."/>
            <person name="Sun H."/>
            <person name="Tritt A."/>
            <person name="Yoshinaga Y."/>
            <person name="Zwiers L.-H."/>
            <person name="Turgeon B."/>
            <person name="Goodwin S."/>
            <person name="Spatafora J."/>
            <person name="Crous P."/>
            <person name="Grigoriev I."/>
        </authorList>
    </citation>
    <scope>NUCLEOTIDE SEQUENCE</scope>
    <source>
        <strain evidence="2">CBS 627.86</strain>
    </source>
</reference>
<gene>
    <name evidence="2" type="ORF">BDV96DRAFT_376751</name>
</gene>
<keyword evidence="1" id="KW-0472">Membrane</keyword>
<dbReference type="Proteomes" id="UP000799770">
    <property type="component" value="Unassembled WGS sequence"/>
</dbReference>
<feature type="transmembrane region" description="Helical" evidence="1">
    <location>
        <begin position="66"/>
        <end position="88"/>
    </location>
</feature>
<feature type="transmembrane region" description="Helical" evidence="1">
    <location>
        <begin position="22"/>
        <end position="46"/>
    </location>
</feature>
<sequence>MCVHFGGCCCADMPSPLLRLRIYSLALEAPAPLCALTAGICAFSALQPVVMQSHSYLVCFHCRLHLVFLSAIHFFCLLVFFVFSLSYARMAVDSRKRMDRVSLLLSFR</sequence>
<keyword evidence="1" id="KW-0812">Transmembrane</keyword>
<evidence type="ECO:0000256" key="1">
    <source>
        <dbReference type="SAM" id="Phobius"/>
    </source>
</evidence>
<protein>
    <submittedName>
        <fullName evidence="2">Uncharacterized protein</fullName>
    </submittedName>
</protein>
<organism evidence="2 3">
    <name type="scientific">Lophiotrema nucula</name>
    <dbReference type="NCBI Taxonomy" id="690887"/>
    <lineage>
        <taxon>Eukaryota</taxon>
        <taxon>Fungi</taxon>
        <taxon>Dikarya</taxon>
        <taxon>Ascomycota</taxon>
        <taxon>Pezizomycotina</taxon>
        <taxon>Dothideomycetes</taxon>
        <taxon>Pleosporomycetidae</taxon>
        <taxon>Pleosporales</taxon>
        <taxon>Lophiotremataceae</taxon>
        <taxon>Lophiotrema</taxon>
    </lineage>
</organism>